<dbReference type="AlphaFoldDB" id="A0A2V5H9Y4"/>
<evidence type="ECO:0000313" key="1">
    <source>
        <dbReference type="EMBL" id="PYI19062.1"/>
    </source>
</evidence>
<dbReference type="Proteomes" id="UP000249829">
    <property type="component" value="Unassembled WGS sequence"/>
</dbReference>
<keyword evidence="2" id="KW-1185">Reference proteome</keyword>
<sequence length="77" mass="8365">MIESFMLLGVARPRPVCSVVSSIFISLPNVVGGTPRRSLTVSSLFSHANWSAFNPPPVFAVRSAPASRRVGMTEYAW</sequence>
<reference evidence="1 2" key="1">
    <citation type="submission" date="2018-02" db="EMBL/GenBank/DDBJ databases">
        <title>The genomes of Aspergillus section Nigri reveals drivers in fungal speciation.</title>
        <authorList>
            <consortium name="DOE Joint Genome Institute"/>
            <person name="Vesth T.C."/>
            <person name="Nybo J."/>
            <person name="Theobald S."/>
            <person name="Brandl J."/>
            <person name="Frisvad J.C."/>
            <person name="Nielsen K.F."/>
            <person name="Lyhne E.K."/>
            <person name="Kogle M.E."/>
            <person name="Kuo A."/>
            <person name="Riley R."/>
            <person name="Clum A."/>
            <person name="Nolan M."/>
            <person name="Lipzen A."/>
            <person name="Salamov A."/>
            <person name="Henrissat B."/>
            <person name="Wiebenga A."/>
            <person name="De vries R.P."/>
            <person name="Grigoriev I.V."/>
            <person name="Mortensen U.H."/>
            <person name="Andersen M.R."/>
            <person name="Baker S.E."/>
        </authorList>
    </citation>
    <scope>NUCLEOTIDE SEQUENCE [LARGE SCALE GENOMIC DNA]</scope>
    <source>
        <strain evidence="1 2">CBS 115571</strain>
    </source>
</reference>
<protein>
    <submittedName>
        <fullName evidence="1">Uncharacterized protein</fullName>
    </submittedName>
</protein>
<accession>A0A2V5H9Y4</accession>
<name>A0A2V5H9Y4_ASPV1</name>
<organism evidence="1 2">
    <name type="scientific">Aspergillus violaceofuscus (strain CBS 115571)</name>
    <dbReference type="NCBI Taxonomy" id="1450538"/>
    <lineage>
        <taxon>Eukaryota</taxon>
        <taxon>Fungi</taxon>
        <taxon>Dikarya</taxon>
        <taxon>Ascomycota</taxon>
        <taxon>Pezizomycotina</taxon>
        <taxon>Eurotiomycetes</taxon>
        <taxon>Eurotiomycetidae</taxon>
        <taxon>Eurotiales</taxon>
        <taxon>Aspergillaceae</taxon>
        <taxon>Aspergillus</taxon>
    </lineage>
</organism>
<dbReference type="EMBL" id="KZ825138">
    <property type="protein sequence ID" value="PYI19062.1"/>
    <property type="molecule type" value="Genomic_DNA"/>
</dbReference>
<evidence type="ECO:0000313" key="2">
    <source>
        <dbReference type="Proteomes" id="UP000249829"/>
    </source>
</evidence>
<proteinExistence type="predicted"/>
<gene>
    <name evidence="1" type="ORF">BO99DRAFT_149391</name>
</gene>